<accession>A0AAD3DJR2</accession>
<keyword evidence="2" id="KW-1185">Reference proteome</keyword>
<reference evidence="1 2" key="1">
    <citation type="journal article" date="2021" name="Sci. Rep.">
        <title>Genome sequencing of the multicellular alga Astrephomene provides insights into convergent evolution of germ-soma differentiation.</title>
        <authorList>
            <person name="Yamashita S."/>
            <person name="Yamamoto K."/>
            <person name="Matsuzaki R."/>
            <person name="Suzuki S."/>
            <person name="Yamaguchi H."/>
            <person name="Hirooka S."/>
            <person name="Minakuchi Y."/>
            <person name="Miyagishima S."/>
            <person name="Kawachi M."/>
            <person name="Toyoda A."/>
            <person name="Nozaki H."/>
        </authorList>
    </citation>
    <scope>NUCLEOTIDE SEQUENCE [LARGE SCALE GENOMIC DNA]</scope>
    <source>
        <strain evidence="1 2">NIES-4017</strain>
    </source>
</reference>
<comment type="caution">
    <text evidence="1">The sequence shown here is derived from an EMBL/GenBank/DDBJ whole genome shotgun (WGS) entry which is preliminary data.</text>
</comment>
<sequence length="110" mass="12069">WCGEAQAECGAYGGVMGLMGRAADIAVQALEEERRRRRDGGCSGGMWESQAACKVLYRLASYADQRYREVVAVLQSPEHGKRMSVVAAKRKEAADIAARRDTATGQLRNY</sequence>
<dbReference type="EMBL" id="BMAR01000004">
    <property type="protein sequence ID" value="GFR43090.1"/>
    <property type="molecule type" value="Genomic_DNA"/>
</dbReference>
<protein>
    <submittedName>
        <fullName evidence="1">Uncharacterized protein</fullName>
    </submittedName>
</protein>
<gene>
    <name evidence="1" type="ORF">Agub_g4097</name>
</gene>
<dbReference type="Proteomes" id="UP001054857">
    <property type="component" value="Unassembled WGS sequence"/>
</dbReference>
<evidence type="ECO:0000313" key="2">
    <source>
        <dbReference type="Proteomes" id="UP001054857"/>
    </source>
</evidence>
<organism evidence="1 2">
    <name type="scientific">Astrephomene gubernaculifera</name>
    <dbReference type="NCBI Taxonomy" id="47775"/>
    <lineage>
        <taxon>Eukaryota</taxon>
        <taxon>Viridiplantae</taxon>
        <taxon>Chlorophyta</taxon>
        <taxon>core chlorophytes</taxon>
        <taxon>Chlorophyceae</taxon>
        <taxon>CS clade</taxon>
        <taxon>Chlamydomonadales</taxon>
        <taxon>Astrephomenaceae</taxon>
        <taxon>Astrephomene</taxon>
    </lineage>
</organism>
<proteinExistence type="predicted"/>
<name>A0AAD3DJR2_9CHLO</name>
<feature type="non-terminal residue" evidence="1">
    <location>
        <position position="110"/>
    </location>
</feature>
<dbReference type="AlphaFoldDB" id="A0AAD3DJR2"/>
<feature type="non-terminal residue" evidence="1">
    <location>
        <position position="1"/>
    </location>
</feature>
<evidence type="ECO:0000313" key="1">
    <source>
        <dbReference type="EMBL" id="GFR43090.1"/>
    </source>
</evidence>